<sequence length="61" mass="6539">MSAPWHTKRKAQGCGRSVALSIRLTSGLKIGQLRPLTPLPMKQENNYRVPAVAPGAPTAQS</sequence>
<evidence type="ECO:0000313" key="2">
    <source>
        <dbReference type="EMBL" id="GLK86079.1"/>
    </source>
</evidence>
<reference evidence="2" key="1">
    <citation type="journal article" date="2014" name="Int. J. Syst. Evol. Microbiol.">
        <title>Complete genome sequence of Corynebacterium casei LMG S-19264T (=DSM 44701T), isolated from a smear-ripened cheese.</title>
        <authorList>
            <consortium name="US DOE Joint Genome Institute (JGI-PGF)"/>
            <person name="Walter F."/>
            <person name="Albersmeier A."/>
            <person name="Kalinowski J."/>
            <person name="Ruckert C."/>
        </authorList>
    </citation>
    <scope>NUCLEOTIDE SEQUENCE</scope>
    <source>
        <strain evidence="2">VKM B-2789</strain>
    </source>
</reference>
<reference evidence="2" key="2">
    <citation type="submission" date="2023-01" db="EMBL/GenBank/DDBJ databases">
        <authorList>
            <person name="Sun Q."/>
            <person name="Evtushenko L."/>
        </authorList>
    </citation>
    <scope>NUCLEOTIDE SEQUENCE</scope>
    <source>
        <strain evidence="2">VKM B-2789</strain>
    </source>
</reference>
<evidence type="ECO:0000256" key="1">
    <source>
        <dbReference type="SAM" id="MobiDB-lite"/>
    </source>
</evidence>
<accession>A0A9W6NC11</accession>
<protein>
    <submittedName>
        <fullName evidence="2">Uncharacterized protein</fullName>
    </submittedName>
</protein>
<gene>
    <name evidence="2" type="ORF">GCM10017653_41490</name>
</gene>
<organism evidence="2 3">
    <name type="scientific">Ancylobacter defluvii</name>
    <dbReference type="NCBI Taxonomy" id="1282440"/>
    <lineage>
        <taxon>Bacteria</taxon>
        <taxon>Pseudomonadati</taxon>
        <taxon>Pseudomonadota</taxon>
        <taxon>Alphaproteobacteria</taxon>
        <taxon>Hyphomicrobiales</taxon>
        <taxon>Xanthobacteraceae</taxon>
        <taxon>Ancylobacter</taxon>
    </lineage>
</organism>
<feature type="region of interest" description="Disordered" evidence="1">
    <location>
        <begin position="39"/>
        <end position="61"/>
    </location>
</feature>
<name>A0A9W6NC11_9HYPH</name>
<dbReference type="AlphaFoldDB" id="A0A9W6NC11"/>
<evidence type="ECO:0000313" key="3">
    <source>
        <dbReference type="Proteomes" id="UP001143330"/>
    </source>
</evidence>
<dbReference type="Proteomes" id="UP001143330">
    <property type="component" value="Unassembled WGS sequence"/>
</dbReference>
<comment type="caution">
    <text evidence="2">The sequence shown here is derived from an EMBL/GenBank/DDBJ whole genome shotgun (WGS) entry which is preliminary data.</text>
</comment>
<keyword evidence="3" id="KW-1185">Reference proteome</keyword>
<dbReference type="EMBL" id="BSFM01000017">
    <property type="protein sequence ID" value="GLK86079.1"/>
    <property type="molecule type" value="Genomic_DNA"/>
</dbReference>
<proteinExistence type="predicted"/>